<keyword evidence="1" id="KW-0472">Membrane</keyword>
<dbReference type="AlphaFoldDB" id="A0A8D9BW41"/>
<reference evidence="2" key="1">
    <citation type="submission" date="2021-05" db="EMBL/GenBank/DDBJ databases">
        <authorList>
            <person name="Alioto T."/>
            <person name="Alioto T."/>
            <person name="Gomez Garrido J."/>
        </authorList>
    </citation>
    <scope>NUCLEOTIDE SEQUENCE</scope>
</reference>
<sequence length="105" mass="12552">MFHDILNFFHTLFIKFFHFFKIWIIAIVFSRIVFLVWHIIFNRRFRMFLFVIITEFDLLLSPSSFQVFVRLVRVSGFHESEPVVFTILANFISSSTCSHVVSSLL</sequence>
<organism evidence="2">
    <name type="scientific">Cacopsylla melanoneura</name>
    <dbReference type="NCBI Taxonomy" id="428564"/>
    <lineage>
        <taxon>Eukaryota</taxon>
        <taxon>Metazoa</taxon>
        <taxon>Ecdysozoa</taxon>
        <taxon>Arthropoda</taxon>
        <taxon>Hexapoda</taxon>
        <taxon>Insecta</taxon>
        <taxon>Pterygota</taxon>
        <taxon>Neoptera</taxon>
        <taxon>Paraneoptera</taxon>
        <taxon>Hemiptera</taxon>
        <taxon>Sternorrhyncha</taxon>
        <taxon>Psylloidea</taxon>
        <taxon>Psyllidae</taxon>
        <taxon>Psyllinae</taxon>
        <taxon>Cacopsylla</taxon>
    </lineage>
</organism>
<accession>A0A8D9BW41</accession>
<feature type="transmembrane region" description="Helical" evidence="1">
    <location>
        <begin position="20"/>
        <end position="41"/>
    </location>
</feature>
<name>A0A8D9BW41_9HEMI</name>
<evidence type="ECO:0000256" key="1">
    <source>
        <dbReference type="SAM" id="Phobius"/>
    </source>
</evidence>
<evidence type="ECO:0000313" key="2">
    <source>
        <dbReference type="EMBL" id="CAG6792528.1"/>
    </source>
</evidence>
<keyword evidence="1" id="KW-1133">Transmembrane helix</keyword>
<proteinExistence type="predicted"/>
<dbReference type="EMBL" id="HBUF01682210">
    <property type="protein sequence ID" value="CAG6792528.1"/>
    <property type="molecule type" value="Transcribed_RNA"/>
</dbReference>
<keyword evidence="1" id="KW-0812">Transmembrane</keyword>
<protein>
    <submittedName>
        <fullName evidence="2">Uncharacterized protein</fullName>
    </submittedName>
</protein>